<dbReference type="PANTHER" id="PTHR37265">
    <property type="entry name" value="OS01G0195300 PROTEIN"/>
    <property type="match status" value="1"/>
</dbReference>
<feature type="region of interest" description="Disordered" evidence="1">
    <location>
        <begin position="1"/>
        <end position="26"/>
    </location>
</feature>
<accession>A0A200QD74</accession>
<feature type="region of interest" description="Disordered" evidence="1">
    <location>
        <begin position="154"/>
        <end position="175"/>
    </location>
</feature>
<dbReference type="OrthoDB" id="1934374at2759"/>
<protein>
    <submittedName>
        <fullName evidence="2">Uncharacterized protein</fullName>
    </submittedName>
</protein>
<reference evidence="2 3" key="1">
    <citation type="journal article" date="2017" name="Mol. Plant">
        <title>The Genome of Medicinal Plant Macleaya cordata Provides New Insights into Benzylisoquinoline Alkaloids Metabolism.</title>
        <authorList>
            <person name="Liu X."/>
            <person name="Liu Y."/>
            <person name="Huang P."/>
            <person name="Ma Y."/>
            <person name="Qing Z."/>
            <person name="Tang Q."/>
            <person name="Cao H."/>
            <person name="Cheng P."/>
            <person name="Zheng Y."/>
            <person name="Yuan Z."/>
            <person name="Zhou Y."/>
            <person name="Liu J."/>
            <person name="Tang Z."/>
            <person name="Zhuo Y."/>
            <person name="Zhang Y."/>
            <person name="Yu L."/>
            <person name="Huang J."/>
            <person name="Yang P."/>
            <person name="Peng Q."/>
            <person name="Zhang J."/>
            <person name="Jiang W."/>
            <person name="Zhang Z."/>
            <person name="Lin K."/>
            <person name="Ro D.K."/>
            <person name="Chen X."/>
            <person name="Xiong X."/>
            <person name="Shang Y."/>
            <person name="Huang S."/>
            <person name="Zeng J."/>
        </authorList>
    </citation>
    <scope>NUCLEOTIDE SEQUENCE [LARGE SCALE GENOMIC DNA]</scope>
    <source>
        <strain evidence="3">cv. BLH2017</strain>
        <tissue evidence="2">Root</tissue>
    </source>
</reference>
<name>A0A200QD74_MACCD</name>
<dbReference type="PANTHER" id="PTHR37265:SF5">
    <property type="entry name" value="OS01G0195300 PROTEIN"/>
    <property type="match status" value="1"/>
</dbReference>
<organism evidence="2 3">
    <name type="scientific">Macleaya cordata</name>
    <name type="common">Five-seeded plume-poppy</name>
    <name type="synonym">Bocconia cordata</name>
    <dbReference type="NCBI Taxonomy" id="56857"/>
    <lineage>
        <taxon>Eukaryota</taxon>
        <taxon>Viridiplantae</taxon>
        <taxon>Streptophyta</taxon>
        <taxon>Embryophyta</taxon>
        <taxon>Tracheophyta</taxon>
        <taxon>Spermatophyta</taxon>
        <taxon>Magnoliopsida</taxon>
        <taxon>Ranunculales</taxon>
        <taxon>Papaveraceae</taxon>
        <taxon>Papaveroideae</taxon>
        <taxon>Macleaya</taxon>
    </lineage>
</organism>
<comment type="caution">
    <text evidence="2">The sequence shown here is derived from an EMBL/GenBank/DDBJ whole genome shotgun (WGS) entry which is preliminary data.</text>
</comment>
<keyword evidence="3" id="KW-1185">Reference proteome</keyword>
<dbReference type="EMBL" id="MVGT01002328">
    <property type="protein sequence ID" value="OVA08436.1"/>
    <property type="molecule type" value="Genomic_DNA"/>
</dbReference>
<dbReference type="InParanoid" id="A0A200QD74"/>
<evidence type="ECO:0000313" key="2">
    <source>
        <dbReference type="EMBL" id="OVA08436.1"/>
    </source>
</evidence>
<dbReference type="Proteomes" id="UP000195402">
    <property type="component" value="Unassembled WGS sequence"/>
</dbReference>
<gene>
    <name evidence="2" type="ORF">BVC80_209g171</name>
</gene>
<sequence length="208" mass="23313">MTESRKRPESDEEELFGATEKRQRTPMISDEDYDVEDFLAEFWSQEQTVMEVMKVLEEEITTTCPNPSISFLSSTPASSSFVTINGNEETCGPSFSNSASTVMASIYFAGNNNIINPYLIWDNGVLHDWSLRLTFLLDRGFLSLPDQAITVKTEKNGEEDESCGGGGGDQKEINGSCDLDQVEESDDEWIERVLSEIPFGFEEGEEEE</sequence>
<evidence type="ECO:0000256" key="1">
    <source>
        <dbReference type="SAM" id="MobiDB-lite"/>
    </source>
</evidence>
<proteinExistence type="predicted"/>
<evidence type="ECO:0000313" key="3">
    <source>
        <dbReference type="Proteomes" id="UP000195402"/>
    </source>
</evidence>
<dbReference type="AlphaFoldDB" id="A0A200QD74"/>